<dbReference type="RefSeq" id="WP_040202817.1">
    <property type="nucleotide sequence ID" value="NZ_CP010312.1"/>
</dbReference>
<keyword evidence="2" id="KW-1185">Reference proteome</keyword>
<sequence length="109" mass="12666">MKTDKQYATRNTGEQGVYFDRHNDAMTREALHGKHRIAAELAHRDIIIERLRAELAAERMTEEKRELKEARDLIKWVTHCASIKGPAGTTAYIVSDSHMQKMRKFVEKE</sequence>
<dbReference type="HOGENOM" id="CLU_2180090_0_0_7"/>
<evidence type="ECO:0000313" key="2">
    <source>
        <dbReference type="Proteomes" id="UP000035036"/>
    </source>
</evidence>
<dbReference type="Proteomes" id="UP000035036">
    <property type="component" value="Plasmid pGSUB1"/>
</dbReference>
<dbReference type="EMBL" id="CP010312">
    <property type="protein sequence ID" value="AJF08188.1"/>
    <property type="molecule type" value="Genomic_DNA"/>
</dbReference>
<accession>A0A0B5FLB1</accession>
<evidence type="ECO:0000313" key="1">
    <source>
        <dbReference type="EMBL" id="AJF08188.1"/>
    </source>
</evidence>
<reference evidence="1 2" key="1">
    <citation type="journal article" date="2015" name="Genome Announc.">
        <title>Genomes of Geoalkalibacter ferrihydriticus Z-0531T and Geoalkalibacter subterraneus Red1T, Two Haloalkaliphilic Metal-Reducing Deltaproteobacteria.</title>
        <authorList>
            <person name="Badalamenti J.P."/>
            <person name="Krajmalnik-Brown R."/>
            <person name="Torres C.I."/>
            <person name="Bond D.R."/>
        </authorList>
    </citation>
    <scope>NUCLEOTIDE SEQUENCE [LARGE SCALE GENOMIC DNA]</scope>
    <source>
        <strain evidence="1 2">Red1</strain>
        <plasmid evidence="2">Plasmid pGSUB1</plasmid>
    </source>
</reference>
<geneLocation type="plasmid" evidence="1 2">
    <name>pGSUB1</name>
</geneLocation>
<organism evidence="1 2">
    <name type="scientific">Geoalkalibacter subterraneus</name>
    <dbReference type="NCBI Taxonomy" id="483547"/>
    <lineage>
        <taxon>Bacteria</taxon>
        <taxon>Pseudomonadati</taxon>
        <taxon>Thermodesulfobacteriota</taxon>
        <taxon>Desulfuromonadia</taxon>
        <taxon>Desulfuromonadales</taxon>
        <taxon>Geoalkalibacteraceae</taxon>
        <taxon>Geoalkalibacter</taxon>
    </lineage>
</organism>
<name>A0A0B5FLB1_9BACT</name>
<proteinExistence type="predicted"/>
<protein>
    <submittedName>
        <fullName evidence="1">Uncharacterized protein</fullName>
    </submittedName>
</protein>
<gene>
    <name evidence="1" type="ORF">GSUB_16990</name>
</gene>
<keyword evidence="1" id="KW-0614">Plasmid</keyword>
<dbReference type="KEGG" id="gsb:GSUB_16990"/>
<dbReference type="AlphaFoldDB" id="A0A0B5FLB1"/>